<feature type="region of interest" description="Disordered" evidence="1">
    <location>
        <begin position="37"/>
        <end position="66"/>
    </location>
</feature>
<protein>
    <submittedName>
        <fullName evidence="2">Uncharacterized protein</fullName>
    </submittedName>
</protein>
<gene>
    <name evidence="2" type="ORF">EV383_4382</name>
</gene>
<dbReference type="RefSeq" id="WP_130291610.1">
    <property type="nucleotide sequence ID" value="NZ_SHKL01000001.1"/>
</dbReference>
<organism evidence="2 3">
    <name type="scientific">Pseudonocardia sediminis</name>
    <dbReference type="NCBI Taxonomy" id="1397368"/>
    <lineage>
        <taxon>Bacteria</taxon>
        <taxon>Bacillati</taxon>
        <taxon>Actinomycetota</taxon>
        <taxon>Actinomycetes</taxon>
        <taxon>Pseudonocardiales</taxon>
        <taxon>Pseudonocardiaceae</taxon>
        <taxon>Pseudonocardia</taxon>
    </lineage>
</organism>
<reference evidence="2 3" key="1">
    <citation type="submission" date="2019-02" db="EMBL/GenBank/DDBJ databases">
        <title>Sequencing the genomes of 1000 actinobacteria strains.</title>
        <authorList>
            <person name="Klenk H.-P."/>
        </authorList>
    </citation>
    <scope>NUCLEOTIDE SEQUENCE [LARGE SCALE GENOMIC DNA]</scope>
    <source>
        <strain evidence="2 3">DSM 45779</strain>
    </source>
</reference>
<comment type="caution">
    <text evidence="2">The sequence shown here is derived from an EMBL/GenBank/DDBJ whole genome shotgun (WGS) entry which is preliminary data.</text>
</comment>
<sequence>MADERLALTHKETGQEVVFGDRASYLAALYDGGHDIAEVPPEQPLAAPPPRPVVSPTLRPEPPAQQ</sequence>
<proteinExistence type="predicted"/>
<keyword evidence="3" id="KW-1185">Reference proteome</keyword>
<accession>A0A4Q7V1Y4</accession>
<dbReference type="AlphaFoldDB" id="A0A4Q7V1Y4"/>
<evidence type="ECO:0000313" key="3">
    <source>
        <dbReference type="Proteomes" id="UP000291591"/>
    </source>
</evidence>
<evidence type="ECO:0000313" key="2">
    <source>
        <dbReference type="EMBL" id="RZT87458.1"/>
    </source>
</evidence>
<dbReference type="EMBL" id="SHKL01000001">
    <property type="protein sequence ID" value="RZT87458.1"/>
    <property type="molecule type" value="Genomic_DNA"/>
</dbReference>
<dbReference type="Proteomes" id="UP000291591">
    <property type="component" value="Unassembled WGS sequence"/>
</dbReference>
<feature type="compositionally biased region" description="Pro residues" evidence="1">
    <location>
        <begin position="41"/>
        <end position="66"/>
    </location>
</feature>
<name>A0A4Q7V1Y4_PSEST</name>
<evidence type="ECO:0000256" key="1">
    <source>
        <dbReference type="SAM" id="MobiDB-lite"/>
    </source>
</evidence>